<protein>
    <recommendedName>
        <fullName evidence="5">PQ-loop repeat-containing protein</fullName>
    </recommendedName>
</protein>
<feature type="transmembrane region" description="Helical" evidence="2">
    <location>
        <begin position="64"/>
        <end position="82"/>
    </location>
</feature>
<evidence type="ECO:0000256" key="1">
    <source>
        <dbReference type="SAM" id="MobiDB-lite"/>
    </source>
</evidence>
<dbReference type="Gene3D" id="1.20.1280.290">
    <property type="match status" value="1"/>
</dbReference>
<name>A0A938Y9C9_9ACTN</name>
<dbReference type="EMBL" id="JAERTX010000019">
    <property type="protein sequence ID" value="MBM9461587.1"/>
    <property type="molecule type" value="Genomic_DNA"/>
</dbReference>
<dbReference type="AlphaFoldDB" id="A0A938Y9C9"/>
<feature type="compositionally biased region" description="Basic and acidic residues" evidence="1">
    <location>
        <begin position="91"/>
        <end position="103"/>
    </location>
</feature>
<evidence type="ECO:0000313" key="3">
    <source>
        <dbReference type="EMBL" id="MBM9461587.1"/>
    </source>
</evidence>
<keyword evidence="4" id="KW-1185">Reference proteome</keyword>
<proteinExistence type="predicted"/>
<feature type="transmembrane region" description="Helical" evidence="2">
    <location>
        <begin position="37"/>
        <end position="58"/>
    </location>
</feature>
<evidence type="ECO:0000256" key="2">
    <source>
        <dbReference type="SAM" id="Phobius"/>
    </source>
</evidence>
<gene>
    <name evidence="3" type="ORF">JK386_16925</name>
</gene>
<organism evidence="3 4">
    <name type="scientific">Nocardioides faecalis</name>
    <dbReference type="NCBI Taxonomy" id="2803858"/>
    <lineage>
        <taxon>Bacteria</taxon>
        <taxon>Bacillati</taxon>
        <taxon>Actinomycetota</taxon>
        <taxon>Actinomycetes</taxon>
        <taxon>Propionibacteriales</taxon>
        <taxon>Nocardioidaceae</taxon>
        <taxon>Nocardioides</taxon>
    </lineage>
</organism>
<comment type="caution">
    <text evidence="3">The sequence shown here is derived from an EMBL/GenBank/DDBJ whole genome shotgun (WGS) entry which is preliminary data.</text>
</comment>
<keyword evidence="2" id="KW-1133">Transmembrane helix</keyword>
<keyword evidence="2" id="KW-0472">Membrane</keyword>
<reference evidence="3" key="1">
    <citation type="submission" date="2021-01" db="EMBL/GenBank/DDBJ databases">
        <title>Novel species in genus Nocardioides.</title>
        <authorList>
            <person name="Zhang G."/>
        </authorList>
    </citation>
    <scope>NUCLEOTIDE SEQUENCE</scope>
    <source>
        <strain evidence="3">Zg-536</strain>
    </source>
</reference>
<accession>A0A938Y9C9</accession>
<keyword evidence="2" id="KW-0812">Transmembrane</keyword>
<evidence type="ECO:0008006" key="5">
    <source>
        <dbReference type="Google" id="ProtNLM"/>
    </source>
</evidence>
<dbReference type="Proteomes" id="UP000663791">
    <property type="component" value="Unassembled WGS sequence"/>
</dbReference>
<evidence type="ECO:0000313" key="4">
    <source>
        <dbReference type="Proteomes" id="UP000663791"/>
    </source>
</evidence>
<feature type="region of interest" description="Disordered" evidence="1">
    <location>
        <begin position="85"/>
        <end position="110"/>
    </location>
</feature>
<dbReference type="RefSeq" id="WP_205292905.1">
    <property type="nucleotide sequence ID" value="NZ_CP074406.1"/>
</dbReference>
<sequence length="110" mass="12046">MMEVVGYVGTAGAATMWLPQAYRALRHRHDAETLSALSRASYTIAVLFNVLLVCYGWLEHARPVVLAGFVNLLCATVILATITGSARRHRADQPADERADQRAGRRAGPR</sequence>